<keyword evidence="6 7" id="KW-1015">Disulfide bond</keyword>
<evidence type="ECO:0000313" key="10">
    <source>
        <dbReference type="Proteomes" id="UP000314986"/>
    </source>
</evidence>
<dbReference type="InterPro" id="IPR045811">
    <property type="entry name" value="MTP_lip-bd"/>
</dbReference>
<accession>A0A4W3HNY3</accession>
<evidence type="ECO:0000256" key="1">
    <source>
        <dbReference type="ARBA" id="ARBA00004240"/>
    </source>
</evidence>
<dbReference type="Ensembl" id="ENSCMIT00000017310.1">
    <property type="protein sequence ID" value="ENSCMIP00000016975.1"/>
    <property type="gene ID" value="ENSCMIG00000008003.1"/>
</dbReference>
<reference evidence="10" key="3">
    <citation type="journal article" date="2014" name="Nature">
        <title>Elephant shark genome provides unique insights into gnathostome evolution.</title>
        <authorList>
            <consortium name="International Elephant Shark Genome Sequencing Consortium"/>
            <person name="Venkatesh B."/>
            <person name="Lee A.P."/>
            <person name="Ravi V."/>
            <person name="Maurya A.K."/>
            <person name="Lian M.M."/>
            <person name="Swann J.B."/>
            <person name="Ohta Y."/>
            <person name="Flajnik M.F."/>
            <person name="Sutoh Y."/>
            <person name="Kasahara M."/>
            <person name="Hoon S."/>
            <person name="Gangu V."/>
            <person name="Roy S.W."/>
            <person name="Irimia M."/>
            <person name="Korzh V."/>
            <person name="Kondrychyn I."/>
            <person name="Lim Z.W."/>
            <person name="Tay B.H."/>
            <person name="Tohari S."/>
            <person name="Kong K.W."/>
            <person name="Ho S."/>
            <person name="Lorente-Galdos B."/>
            <person name="Quilez J."/>
            <person name="Marques-Bonet T."/>
            <person name="Raney B.J."/>
            <person name="Ingham P.W."/>
            <person name="Tay A."/>
            <person name="Hillier L.W."/>
            <person name="Minx P."/>
            <person name="Boehm T."/>
            <person name="Wilson R.K."/>
            <person name="Brenner S."/>
            <person name="Warren W.C."/>
        </authorList>
    </citation>
    <scope>NUCLEOTIDE SEQUENCE [LARGE SCALE GENOMIC DNA]</scope>
</reference>
<dbReference type="GO" id="GO:0005548">
    <property type="term" value="F:phospholipid transporter activity"/>
    <property type="evidence" value="ECO:0007669"/>
    <property type="project" value="InterPro"/>
</dbReference>
<comment type="caution">
    <text evidence="7">Lacks conserved residue(s) required for the propagation of feature annotation.</text>
</comment>
<feature type="domain" description="Vitellogenin" evidence="8">
    <location>
        <begin position="24"/>
        <end position="674"/>
    </location>
</feature>
<dbReference type="Pfam" id="PF19444">
    <property type="entry name" value="MTP_lip_bd"/>
    <property type="match status" value="1"/>
</dbReference>
<dbReference type="Pfam" id="PF01347">
    <property type="entry name" value="Vitellogenin_N"/>
    <property type="match status" value="1"/>
</dbReference>
<dbReference type="SMART" id="SM00638">
    <property type="entry name" value="LPD_N"/>
    <property type="match status" value="1"/>
</dbReference>
<dbReference type="STRING" id="7868.ENSCMIP00000016975"/>
<dbReference type="GO" id="GO:0120013">
    <property type="term" value="F:lipid transfer activity"/>
    <property type="evidence" value="ECO:0007669"/>
    <property type="project" value="UniProtKB-ARBA"/>
</dbReference>
<feature type="disulfide bond" evidence="7">
    <location>
        <begin position="455"/>
        <end position="460"/>
    </location>
</feature>
<dbReference type="Gene3D" id="1.25.10.20">
    <property type="entry name" value="Vitellinogen, superhelical"/>
    <property type="match status" value="1"/>
</dbReference>
<dbReference type="PANTHER" id="PTHR13024:SF1">
    <property type="entry name" value="MICROSOMAL TRIGLYCERIDE TRANSFER PROTEIN LARGE SUBUNIT"/>
    <property type="match status" value="1"/>
</dbReference>
<dbReference type="InterPro" id="IPR015816">
    <property type="entry name" value="Vitellinogen_b-sht_N"/>
</dbReference>
<organism evidence="9 10">
    <name type="scientific">Callorhinchus milii</name>
    <name type="common">Ghost shark</name>
    <dbReference type="NCBI Taxonomy" id="7868"/>
    <lineage>
        <taxon>Eukaryota</taxon>
        <taxon>Metazoa</taxon>
        <taxon>Chordata</taxon>
        <taxon>Craniata</taxon>
        <taxon>Vertebrata</taxon>
        <taxon>Chondrichthyes</taxon>
        <taxon>Holocephali</taxon>
        <taxon>Chimaeriformes</taxon>
        <taxon>Callorhinchidae</taxon>
        <taxon>Callorhinchus</taxon>
    </lineage>
</organism>
<evidence type="ECO:0000256" key="2">
    <source>
        <dbReference type="ARBA" id="ARBA00022448"/>
    </source>
</evidence>
<evidence type="ECO:0000313" key="9">
    <source>
        <dbReference type="Ensembl" id="ENSCMIP00000016975.1"/>
    </source>
</evidence>
<dbReference type="InterPro" id="IPR039988">
    <property type="entry name" value="MTTP"/>
</dbReference>
<dbReference type="GO" id="GO:0042632">
    <property type="term" value="P:cholesterol homeostasis"/>
    <property type="evidence" value="ECO:0007669"/>
    <property type="project" value="TreeGrafter"/>
</dbReference>
<proteinExistence type="predicted"/>
<reference evidence="9" key="4">
    <citation type="submission" date="2025-08" db="UniProtKB">
        <authorList>
            <consortium name="Ensembl"/>
        </authorList>
    </citation>
    <scope>IDENTIFICATION</scope>
</reference>
<comment type="subcellular location">
    <subcellularLocation>
        <location evidence="1">Endoplasmic reticulum</location>
    </subcellularLocation>
</comment>
<evidence type="ECO:0000256" key="4">
    <source>
        <dbReference type="ARBA" id="ARBA00022824"/>
    </source>
</evidence>
<dbReference type="GO" id="GO:0016323">
    <property type="term" value="C:basolateral plasma membrane"/>
    <property type="evidence" value="ECO:0007669"/>
    <property type="project" value="TreeGrafter"/>
</dbReference>
<dbReference type="Gene3D" id="2.30.230.10">
    <property type="entry name" value="Lipovitellin, beta-sheet shell regions, chain A"/>
    <property type="match status" value="1"/>
</dbReference>
<dbReference type="PROSITE" id="PS51211">
    <property type="entry name" value="VITELLOGENIN"/>
    <property type="match status" value="1"/>
</dbReference>
<protein>
    <submittedName>
        <fullName evidence="9">Microsomal triglyceride transfer protein</fullName>
    </submittedName>
</protein>
<evidence type="ECO:0000256" key="6">
    <source>
        <dbReference type="ARBA" id="ARBA00023157"/>
    </source>
</evidence>
<dbReference type="FunFam" id="1.25.10.20:FF:000001">
    <property type="entry name" value="microsomal triglyceride transfer protein large subunit"/>
    <property type="match status" value="1"/>
</dbReference>
<reference evidence="10" key="1">
    <citation type="journal article" date="2006" name="Science">
        <title>Ancient noncoding elements conserved in the human genome.</title>
        <authorList>
            <person name="Venkatesh B."/>
            <person name="Kirkness E.F."/>
            <person name="Loh Y.H."/>
            <person name="Halpern A.L."/>
            <person name="Lee A.P."/>
            <person name="Johnson J."/>
            <person name="Dandona N."/>
            <person name="Viswanathan L.D."/>
            <person name="Tay A."/>
            <person name="Venter J.C."/>
            <person name="Strausberg R.L."/>
            <person name="Brenner S."/>
        </authorList>
    </citation>
    <scope>NUCLEOTIDE SEQUENCE [LARGE SCALE GENOMIC DNA]</scope>
</reference>
<gene>
    <name evidence="9" type="primary">LOC103188745</name>
</gene>
<keyword evidence="4" id="KW-0256">Endoplasmic reticulum</keyword>
<dbReference type="AlphaFoldDB" id="A0A4W3HNY3"/>
<dbReference type="InterPro" id="IPR001747">
    <property type="entry name" value="Vitellogenin_N"/>
</dbReference>
<dbReference type="PANTHER" id="PTHR13024">
    <property type="entry name" value="MICROSOMAL TRIGLYCERIDE TRANSFER PROTEIN, LARGE SUBUNIT"/>
    <property type="match status" value="1"/>
</dbReference>
<dbReference type="SUPFAM" id="SSF48431">
    <property type="entry name" value="Lipovitellin-phosvitin complex, superhelical domain"/>
    <property type="match status" value="1"/>
</dbReference>
<dbReference type="Proteomes" id="UP000314986">
    <property type="component" value="Unassembled WGS sequence"/>
</dbReference>
<keyword evidence="3" id="KW-0732">Signal</keyword>
<dbReference type="InterPro" id="IPR015819">
    <property type="entry name" value="Lipid_transp_b-sht_shell"/>
</dbReference>
<keyword evidence="2" id="KW-0813">Transport</keyword>
<evidence type="ECO:0000256" key="5">
    <source>
        <dbReference type="ARBA" id="ARBA00023055"/>
    </source>
</evidence>
<evidence type="ECO:0000256" key="7">
    <source>
        <dbReference type="PROSITE-ProRule" id="PRU00557"/>
    </source>
</evidence>
<dbReference type="GO" id="GO:0005794">
    <property type="term" value="C:Golgi apparatus"/>
    <property type="evidence" value="ECO:0007669"/>
    <property type="project" value="TreeGrafter"/>
</dbReference>
<dbReference type="GO" id="GO:0008289">
    <property type="term" value="F:lipid binding"/>
    <property type="evidence" value="ECO:0007669"/>
    <property type="project" value="InterPro"/>
</dbReference>
<dbReference type="InParanoid" id="A0A4W3HNY3"/>
<dbReference type="GO" id="GO:0042157">
    <property type="term" value="P:lipoprotein metabolic process"/>
    <property type="evidence" value="ECO:0007669"/>
    <property type="project" value="TreeGrafter"/>
</dbReference>
<dbReference type="GeneTree" id="ENSGT00390000011412"/>
<dbReference type="GO" id="GO:0005783">
    <property type="term" value="C:endoplasmic reticulum"/>
    <property type="evidence" value="ECO:0007669"/>
    <property type="project" value="UniProtKB-SubCell"/>
</dbReference>
<evidence type="ECO:0000259" key="8">
    <source>
        <dbReference type="PROSITE" id="PS51211"/>
    </source>
</evidence>
<sequence length="900" mass="100758">WYRIVSDSLCVCSTKASKQPELRFNNEKTYKYTYTMEVLLDRGGRIVEESTGYRIISNVNLDILWTNPSNDKDHLIRVAISDVKFETVANRSDDENIFKDTSGEGILGKNYLSTLQSPVLIHWINGKVESFYTYSNEPLVIQNIKRGLASLFQLQVKSGSVREVIMSLIKINREITAIDRKNVDVSGECKVNYKAQENHVTKEKLLNSCKVAKKGFVNHNKVLGVSINATSGGIFVLKGNFIHTILYEEHRLISLNLQQELAVKIISNQKLVFQATKAGPKQITGKEVSDIVKSVNPKFVAVSLVSENVKADCQSCPSLKEHWQSVQKELEPEKLVRASATRSFLSLIQTLRKAKKQEILQVLRSAKSSLLPQLVDAVTSAQTSASLKAMLEFLDFGNASTVILQERFLYACGFASHPNEEMLKALMGKLNGKIESNDIQETVVIIMGALIRKLCQKKLCELPTVIEAKKLILEGLENTEKESEIMMYILSLKNALLPEAIPLLLKQAESGSGPISNIAVNTIQKYDSQHITEKVKKVMNRIYHQNLRVYEKTVRTSAANVIFNNKPSYMEVKNILLSLGELPPEMNKYLLSKVQDILRFELPASEIMRQVLKESVTHNYDRFAKIGSSSAYSGHMKPSTYSLDILYSGSGILRKSNMDIFILSQEKQMHATQVVIEAQGLESLIAATPDEGEEELESLARMSAVLFDVQLRPVTFFHGYSDLMAKMFTATGEPINVVKGLILLVDHSQVLRLASGLLADVEFQGGLAIDISGGMDFSLWYRESKTTVANRGAMVVVGNVMVDSLSVKTGIETSVETEAQLDFVSTVKFSEYPFLVCMQMTKDQQFVTKYERLSSGKAYVSRKGKKILIPGSEFPLHQENSNMCKRVFAGQSETETYDWF</sequence>
<keyword evidence="10" id="KW-1185">Reference proteome</keyword>
<dbReference type="SUPFAM" id="SSF56968">
    <property type="entry name" value="Lipovitellin-phosvitin complex, beta-sheet shell regions"/>
    <property type="match status" value="1"/>
</dbReference>
<reference evidence="10" key="2">
    <citation type="journal article" date="2007" name="PLoS Biol.">
        <title>Survey sequencing and comparative analysis of the elephant shark (Callorhinchus milii) genome.</title>
        <authorList>
            <person name="Venkatesh B."/>
            <person name="Kirkness E.F."/>
            <person name="Loh Y.H."/>
            <person name="Halpern A.L."/>
            <person name="Lee A.P."/>
            <person name="Johnson J."/>
            <person name="Dandona N."/>
            <person name="Viswanathan L.D."/>
            <person name="Tay A."/>
            <person name="Venter J.C."/>
            <person name="Strausberg R.L."/>
            <person name="Brenner S."/>
        </authorList>
    </citation>
    <scope>NUCLEOTIDE SEQUENCE [LARGE SCALE GENOMIC DNA]</scope>
</reference>
<reference evidence="9" key="5">
    <citation type="submission" date="2025-09" db="UniProtKB">
        <authorList>
            <consortium name="Ensembl"/>
        </authorList>
    </citation>
    <scope>IDENTIFICATION</scope>
</reference>
<name>A0A4W3HNY3_CALMI</name>
<dbReference type="OMA" id="HVWGGSA"/>
<dbReference type="InterPro" id="IPR011030">
    <property type="entry name" value="Lipovitellin_superhlx_dom"/>
</dbReference>
<keyword evidence="5" id="KW-0445">Lipid transport</keyword>
<evidence type="ECO:0000256" key="3">
    <source>
        <dbReference type="ARBA" id="ARBA00022729"/>
    </source>
</evidence>